<sequence length="185" mass="20676">MQRSRLGAQYLLGYIARHRDSWPVRFAEGVAGTAFAARVTRYRERIVDMIAMTLSGLAPGRREVEARPYALALIGAGEAITNWWVNQNEVSLNAMSTSVSDIVEAVSKAYVAGAAPVAERRTRRARQGQIAPSHRYGFGLGRKEKQCSCEISGLAPEDWRYCSRLRRPHPRCVSIWTMATESKAY</sequence>
<keyword evidence="2" id="KW-0804">Transcription</keyword>
<evidence type="ECO:0000313" key="5">
    <source>
        <dbReference type="Proteomes" id="UP001254608"/>
    </source>
</evidence>
<keyword evidence="1" id="KW-0805">Transcription regulation</keyword>
<dbReference type="Pfam" id="PF21943">
    <property type="entry name" value="TetR_C_46"/>
    <property type="match status" value="1"/>
</dbReference>
<evidence type="ECO:0000256" key="2">
    <source>
        <dbReference type="ARBA" id="ARBA00023163"/>
    </source>
</evidence>
<dbReference type="EMBL" id="JAVRIC010000021">
    <property type="protein sequence ID" value="MDT0498451.1"/>
    <property type="molecule type" value="Genomic_DNA"/>
</dbReference>
<evidence type="ECO:0000256" key="1">
    <source>
        <dbReference type="ARBA" id="ARBA00023015"/>
    </source>
</evidence>
<keyword evidence="5" id="KW-1185">Reference proteome</keyword>
<dbReference type="RefSeq" id="WP_311365859.1">
    <property type="nucleotide sequence ID" value="NZ_JAVRIC010000021.1"/>
</dbReference>
<dbReference type="InterPro" id="IPR054129">
    <property type="entry name" value="DesT_TetR_C"/>
</dbReference>
<proteinExistence type="predicted"/>
<feature type="domain" description="DesT tetracyclin repressor-like C-terminal" evidence="3">
    <location>
        <begin position="12"/>
        <end position="95"/>
    </location>
</feature>
<dbReference type="Proteomes" id="UP001254608">
    <property type="component" value="Unassembled WGS sequence"/>
</dbReference>
<organism evidence="4 5">
    <name type="scientific">Banduia mediterranea</name>
    <dbReference type="NCBI Taxonomy" id="3075609"/>
    <lineage>
        <taxon>Bacteria</taxon>
        <taxon>Pseudomonadati</taxon>
        <taxon>Pseudomonadota</taxon>
        <taxon>Gammaproteobacteria</taxon>
        <taxon>Nevskiales</taxon>
        <taxon>Algiphilaceae</taxon>
        <taxon>Banduia</taxon>
    </lineage>
</organism>
<protein>
    <recommendedName>
        <fullName evidence="3">DesT tetracyclin repressor-like C-terminal domain-containing protein</fullName>
    </recommendedName>
</protein>
<evidence type="ECO:0000259" key="3">
    <source>
        <dbReference type="Pfam" id="PF21943"/>
    </source>
</evidence>
<name>A0ABU2WMA2_9GAMM</name>
<dbReference type="Gene3D" id="1.10.357.10">
    <property type="entry name" value="Tetracycline Repressor, domain 2"/>
    <property type="match status" value="1"/>
</dbReference>
<accession>A0ABU2WMA2</accession>
<reference evidence="4 5" key="1">
    <citation type="submission" date="2023-09" db="EMBL/GenBank/DDBJ databases">
        <authorList>
            <person name="Rey-Velasco X."/>
        </authorList>
    </citation>
    <scope>NUCLEOTIDE SEQUENCE [LARGE SCALE GENOMIC DNA]</scope>
    <source>
        <strain evidence="4 5">W345</strain>
    </source>
</reference>
<evidence type="ECO:0000313" key="4">
    <source>
        <dbReference type="EMBL" id="MDT0498451.1"/>
    </source>
</evidence>
<gene>
    <name evidence="4" type="ORF">RM530_13945</name>
</gene>
<comment type="caution">
    <text evidence="4">The sequence shown here is derived from an EMBL/GenBank/DDBJ whole genome shotgun (WGS) entry which is preliminary data.</text>
</comment>